<dbReference type="PANTHER" id="PTHR30055">
    <property type="entry name" value="HTH-TYPE TRANSCRIPTIONAL REGULATOR RUTR"/>
    <property type="match status" value="1"/>
</dbReference>
<evidence type="ECO:0000256" key="3">
    <source>
        <dbReference type="ARBA" id="ARBA00023163"/>
    </source>
</evidence>
<feature type="DNA-binding region" description="H-T-H motif" evidence="4">
    <location>
        <begin position="47"/>
        <end position="66"/>
    </location>
</feature>
<dbReference type="GO" id="GO:0003700">
    <property type="term" value="F:DNA-binding transcription factor activity"/>
    <property type="evidence" value="ECO:0007669"/>
    <property type="project" value="TreeGrafter"/>
</dbReference>
<evidence type="ECO:0000256" key="2">
    <source>
        <dbReference type="ARBA" id="ARBA00023125"/>
    </source>
</evidence>
<dbReference type="AlphaFoldDB" id="A0A7X6HDJ1"/>
<dbReference type="EMBL" id="JAAZSQ010000002">
    <property type="protein sequence ID" value="NKX53657.1"/>
    <property type="molecule type" value="Genomic_DNA"/>
</dbReference>
<dbReference type="InterPro" id="IPR009057">
    <property type="entry name" value="Homeodomain-like_sf"/>
</dbReference>
<dbReference type="PANTHER" id="PTHR30055:SF238">
    <property type="entry name" value="MYCOFACTOCIN BIOSYNTHESIS TRANSCRIPTIONAL REGULATOR MFTR-RELATED"/>
    <property type="match status" value="1"/>
</dbReference>
<sequence>MPEPQSPSRPRGQQAGGRRELNRRATREAISAAALRLSREHGPGGYTVDTLAEEAGISRRTFFNYFPSIEAAVTQPVEDFLDRAFARLYERPVEEPIMDAVLAALGSDVGQEELALLCEVYAMGLADEQLERMQLWLWNKAQQKLEEGLRARLPQDSSGLLIDALAGSLIACAKAATRRASLDAPPGQGPDPAAFHDLLLASLGLLRAGFNTNGFTTLKDI</sequence>
<name>A0A7X6HDJ1_9MICC</name>
<protein>
    <submittedName>
        <fullName evidence="7">TetR family transcriptional regulator</fullName>
    </submittedName>
</protein>
<evidence type="ECO:0000259" key="6">
    <source>
        <dbReference type="PROSITE" id="PS50977"/>
    </source>
</evidence>
<feature type="region of interest" description="Disordered" evidence="5">
    <location>
        <begin position="1"/>
        <end position="23"/>
    </location>
</feature>
<evidence type="ECO:0000256" key="5">
    <source>
        <dbReference type="SAM" id="MobiDB-lite"/>
    </source>
</evidence>
<evidence type="ECO:0000313" key="8">
    <source>
        <dbReference type="Proteomes" id="UP000544090"/>
    </source>
</evidence>
<evidence type="ECO:0000256" key="1">
    <source>
        <dbReference type="ARBA" id="ARBA00023015"/>
    </source>
</evidence>
<accession>A0A7X6HDJ1</accession>
<evidence type="ECO:0000256" key="4">
    <source>
        <dbReference type="PROSITE-ProRule" id="PRU00335"/>
    </source>
</evidence>
<dbReference type="PROSITE" id="PS50977">
    <property type="entry name" value="HTH_TETR_2"/>
    <property type="match status" value="1"/>
</dbReference>
<dbReference type="RefSeq" id="WP_168484986.1">
    <property type="nucleotide sequence ID" value="NZ_JAAZSQ010000002.1"/>
</dbReference>
<reference evidence="7 8" key="1">
    <citation type="submission" date="2020-04" db="EMBL/GenBank/DDBJ databases">
        <title>Arthrobacter sp. nov.</title>
        <authorList>
            <person name="Liu S."/>
        </authorList>
    </citation>
    <scope>NUCLEOTIDE SEQUENCE [LARGE SCALE GENOMIC DNA]</scope>
    <source>
        <strain evidence="7 8">E918</strain>
    </source>
</reference>
<comment type="caution">
    <text evidence="7">The sequence shown here is derived from an EMBL/GenBank/DDBJ whole genome shotgun (WGS) entry which is preliminary data.</text>
</comment>
<keyword evidence="3" id="KW-0804">Transcription</keyword>
<dbReference type="Pfam" id="PF00440">
    <property type="entry name" value="TetR_N"/>
    <property type="match status" value="1"/>
</dbReference>
<evidence type="ECO:0000313" key="7">
    <source>
        <dbReference type="EMBL" id="NKX53657.1"/>
    </source>
</evidence>
<gene>
    <name evidence="7" type="ORF">HGG74_03690</name>
</gene>
<dbReference type="Gene3D" id="1.10.10.60">
    <property type="entry name" value="Homeodomain-like"/>
    <property type="match status" value="1"/>
</dbReference>
<dbReference type="Proteomes" id="UP000544090">
    <property type="component" value="Unassembled WGS sequence"/>
</dbReference>
<dbReference type="InterPro" id="IPR050109">
    <property type="entry name" value="HTH-type_TetR-like_transc_reg"/>
</dbReference>
<keyword evidence="1" id="KW-0805">Transcription regulation</keyword>
<organism evidence="7 8">
    <name type="scientific">Arthrobacter mobilis</name>
    <dbReference type="NCBI Taxonomy" id="2724944"/>
    <lineage>
        <taxon>Bacteria</taxon>
        <taxon>Bacillati</taxon>
        <taxon>Actinomycetota</taxon>
        <taxon>Actinomycetes</taxon>
        <taxon>Micrococcales</taxon>
        <taxon>Micrococcaceae</taxon>
        <taxon>Arthrobacter</taxon>
    </lineage>
</organism>
<dbReference type="Gene3D" id="1.10.357.10">
    <property type="entry name" value="Tetracycline Repressor, domain 2"/>
    <property type="match status" value="1"/>
</dbReference>
<proteinExistence type="predicted"/>
<keyword evidence="8" id="KW-1185">Reference proteome</keyword>
<dbReference type="SUPFAM" id="SSF46689">
    <property type="entry name" value="Homeodomain-like"/>
    <property type="match status" value="1"/>
</dbReference>
<dbReference type="InterPro" id="IPR001647">
    <property type="entry name" value="HTH_TetR"/>
</dbReference>
<feature type="domain" description="HTH tetR-type" evidence="6">
    <location>
        <begin position="24"/>
        <end position="84"/>
    </location>
</feature>
<keyword evidence="2 4" id="KW-0238">DNA-binding</keyword>
<dbReference type="GO" id="GO:0000976">
    <property type="term" value="F:transcription cis-regulatory region binding"/>
    <property type="evidence" value="ECO:0007669"/>
    <property type="project" value="TreeGrafter"/>
</dbReference>